<feature type="compositionally biased region" description="Low complexity" evidence="1">
    <location>
        <begin position="189"/>
        <end position="198"/>
    </location>
</feature>
<feature type="compositionally biased region" description="Basic and acidic residues" evidence="1">
    <location>
        <begin position="212"/>
        <end position="229"/>
    </location>
</feature>
<proteinExistence type="predicted"/>
<feature type="compositionally biased region" description="Polar residues" evidence="1">
    <location>
        <begin position="521"/>
        <end position="532"/>
    </location>
</feature>
<feature type="compositionally biased region" description="Polar residues" evidence="1">
    <location>
        <begin position="966"/>
        <end position="977"/>
    </location>
</feature>
<feature type="compositionally biased region" description="Basic and acidic residues" evidence="1">
    <location>
        <begin position="511"/>
        <end position="520"/>
    </location>
</feature>
<feature type="compositionally biased region" description="Low complexity" evidence="1">
    <location>
        <begin position="25"/>
        <end position="40"/>
    </location>
</feature>
<protein>
    <recommendedName>
        <fullName evidence="2">DUF4757 domain-containing protein</fullName>
    </recommendedName>
</protein>
<feature type="compositionally biased region" description="Polar residues" evidence="1">
    <location>
        <begin position="1"/>
        <end position="18"/>
    </location>
</feature>
<feature type="compositionally biased region" description="Polar residues" evidence="1">
    <location>
        <begin position="407"/>
        <end position="430"/>
    </location>
</feature>
<evidence type="ECO:0000256" key="1">
    <source>
        <dbReference type="SAM" id="MobiDB-lite"/>
    </source>
</evidence>
<dbReference type="Pfam" id="PF15949">
    <property type="entry name" value="DUF4757"/>
    <property type="match status" value="1"/>
</dbReference>
<feature type="compositionally biased region" description="Low complexity" evidence="1">
    <location>
        <begin position="244"/>
        <end position="257"/>
    </location>
</feature>
<feature type="region of interest" description="Disordered" evidence="1">
    <location>
        <begin position="511"/>
        <end position="556"/>
    </location>
</feature>
<dbReference type="AlphaFoldDB" id="A0A7R8Z1C4"/>
<gene>
    <name evidence="3" type="ORF">HERILL_LOCUS15664</name>
</gene>
<evidence type="ECO:0000313" key="3">
    <source>
        <dbReference type="EMBL" id="CAD7093379.1"/>
    </source>
</evidence>
<dbReference type="Proteomes" id="UP000594454">
    <property type="component" value="Chromosome 6"/>
</dbReference>
<feature type="domain" description="DUF4757" evidence="2">
    <location>
        <begin position="86"/>
        <end position="158"/>
    </location>
</feature>
<dbReference type="InParanoid" id="A0A7R8Z1C4"/>
<dbReference type="EMBL" id="LR899014">
    <property type="protein sequence ID" value="CAD7093379.1"/>
    <property type="molecule type" value="Genomic_DNA"/>
</dbReference>
<dbReference type="OrthoDB" id="15627at2759"/>
<feature type="compositionally biased region" description="Polar residues" evidence="1">
    <location>
        <begin position="712"/>
        <end position="721"/>
    </location>
</feature>
<feature type="compositionally biased region" description="Polar residues" evidence="1">
    <location>
        <begin position="41"/>
        <end position="53"/>
    </location>
</feature>
<accession>A0A7R8Z1C4</accession>
<feature type="region of interest" description="Disordered" evidence="1">
    <location>
        <begin position="711"/>
        <end position="730"/>
    </location>
</feature>
<reference evidence="3 4" key="1">
    <citation type="submission" date="2020-11" db="EMBL/GenBank/DDBJ databases">
        <authorList>
            <person name="Wallbank WR R."/>
            <person name="Pardo Diaz C."/>
            <person name="Kozak K."/>
            <person name="Martin S."/>
            <person name="Jiggins C."/>
            <person name="Moest M."/>
            <person name="Warren A I."/>
            <person name="Generalovic N T."/>
            <person name="Byers J.R.P. K."/>
            <person name="Montejo-Kovacevich G."/>
            <person name="Yen C E."/>
        </authorList>
    </citation>
    <scope>NUCLEOTIDE SEQUENCE [LARGE SCALE GENOMIC DNA]</scope>
</reference>
<organism evidence="3 4">
    <name type="scientific">Hermetia illucens</name>
    <name type="common">Black soldier fly</name>
    <dbReference type="NCBI Taxonomy" id="343691"/>
    <lineage>
        <taxon>Eukaryota</taxon>
        <taxon>Metazoa</taxon>
        <taxon>Ecdysozoa</taxon>
        <taxon>Arthropoda</taxon>
        <taxon>Hexapoda</taxon>
        <taxon>Insecta</taxon>
        <taxon>Pterygota</taxon>
        <taxon>Neoptera</taxon>
        <taxon>Endopterygota</taxon>
        <taxon>Diptera</taxon>
        <taxon>Brachycera</taxon>
        <taxon>Stratiomyomorpha</taxon>
        <taxon>Stratiomyidae</taxon>
        <taxon>Hermetiinae</taxon>
        <taxon>Hermetia</taxon>
    </lineage>
</organism>
<sequence length="1117" mass="124132">MPTGSGPISPTPQNNLNGTDRKTSADNNASSSSGHSNGSSKLPTVSYDHTSYVQRARATRPAPPKPCANPMQFVQIKPCNLYQSAQEQLKRAEEVKKVKEIKKEEPEDWQNNLDNWKSSRRKRVEHIIDRVVEVKKLELEEHDRTRRKSKTFSEMMEEKKCSRRVTKLAAIVYAEDESNDLSDLGIGTSSASGKSSLSEDCDNQSVMSDNVDNDKHSIDLDHQSNHDGENGGTSRGYTSSPGYDTSSSTAPASSPDPCEYTYEGAIQDYKTRISKAQSSTYNNGFRNNLTVTGNYSKDSTPERIISQTETTTTFHNTRRPSGTKIENRLMSFEIKSACDLQSDNSLGGTKKDLPKVDILKRRELFEKENSATNNTVAALNKQGGGSNDFSNSKSIKERLSHLEKNKSSATPAQTADETKKTPSNRLSGDISSIKDRLQILEKQPTAADKAPKIDVPVVSLKDRLSSLQSAVTKEETKKPVVLIDEYQLEMMKQEDMMRQQQQRQLLELKDDASHTDEENIHSSQEILSIQDESNVDTDREDSGIHTTDVSCSVSQTDEQPELLINEETHHHHHINANDCLYDEHQENDHTIDQPAVSAEVDEVSTSEPPTSKLDETCQLEATVEDRSLSITTPEPVNDLDASVSLSLSESPTTSSHTVIFDGGCDLVHQDEDQRLTTHTVAGTSVDSYNIVYTSSQNRDSSKSMVREYNASLMPNPSFSSNDSDKQTNETEFTNVGHTNTEQHPSENTNTDNKVEITPIQPIGHNISKSDSPLSPKDRRKTVVEVCEKRNLKSVEDANNFPTPFVNVNFEDIGEESPVTKRKLEPVNIVQEVQEVDQSYDKQRQSPVAKRSLEKVDEEIQQTKVDNFEIGVESKTNEAFLISKQGDQLPTVLDVIPKRNISSNQNQISETQVERNAPQNIVECKPERDCSQNETAMVIQTDVVTEEKGIVVAELEVVTTEIKVRPQSPTNSSGLTSPTSPPINPKTHPLALKPKNIFDFIKKNFNSNTENTEPVKEASTTINRRDTIAIDNSKFYVPVEVMEPTTSISTVPTAPPTIAPSPSGSGKNEVNIQITKTTKTEKIVEKTDSLDSTNTMTSEINQLLDEELSKLTIEDTRL</sequence>
<dbReference type="InterPro" id="IPR031865">
    <property type="entry name" value="DUF4757"/>
</dbReference>
<feature type="region of interest" description="Disordered" evidence="1">
    <location>
        <begin position="399"/>
        <end position="430"/>
    </location>
</feature>
<evidence type="ECO:0000259" key="2">
    <source>
        <dbReference type="Pfam" id="PF15949"/>
    </source>
</evidence>
<keyword evidence="4" id="KW-1185">Reference proteome</keyword>
<feature type="region of interest" description="Disordered" evidence="1">
    <location>
        <begin position="180"/>
        <end position="259"/>
    </location>
</feature>
<feature type="region of interest" description="Disordered" evidence="1">
    <location>
        <begin position="963"/>
        <end position="989"/>
    </location>
</feature>
<feature type="region of interest" description="Disordered" evidence="1">
    <location>
        <begin position="1046"/>
        <end position="1068"/>
    </location>
</feature>
<dbReference type="FunCoup" id="A0A7R8Z1C4">
    <property type="interactions" value="14"/>
</dbReference>
<feature type="region of interest" description="Disordered" evidence="1">
    <location>
        <begin position="1"/>
        <end position="69"/>
    </location>
</feature>
<name>A0A7R8Z1C4_HERIL</name>
<feature type="compositionally biased region" description="Polar residues" evidence="1">
    <location>
        <begin position="544"/>
        <end position="556"/>
    </location>
</feature>
<evidence type="ECO:0000313" key="4">
    <source>
        <dbReference type="Proteomes" id="UP000594454"/>
    </source>
</evidence>